<accession>A0AAU9DQK6</accession>
<sequence>MLSKVVLLNRGLEYLNQSKIEQFSIRSFVYQLEISRTKFYSDYFYYMDYFKELIEYFLELNTPDNRYKDVNDLIEKDLILIAANEVLFSNLLFITRKQSEERNDYLKKLYCKRIIDFLIQNSRMDLNNDIEIKQKIVQCYADYFVQRLIEWINVGSLEDNFSQIYDLILLCKQLFYPNKNFLIIKTVNYWYSKVVKCTEARKEDLILYINSLQVRKSYVIYNNAVNLLLIIRQHL</sequence>
<gene>
    <name evidence="1" type="ORF">KIMC2_04400</name>
</gene>
<evidence type="ECO:0000313" key="1">
    <source>
        <dbReference type="EMBL" id="BDR55878.1"/>
    </source>
</evidence>
<dbReference type="Proteomes" id="UP001321804">
    <property type="component" value="Chromosome"/>
</dbReference>
<organism evidence="1 2">
    <name type="scientific">Xylocopilactobacillus apis</name>
    <dbReference type="NCBI Taxonomy" id="2932183"/>
    <lineage>
        <taxon>Bacteria</taxon>
        <taxon>Bacillati</taxon>
        <taxon>Bacillota</taxon>
        <taxon>Bacilli</taxon>
        <taxon>Lactobacillales</taxon>
        <taxon>Lactobacillaceae</taxon>
        <taxon>Xylocopilactobacillus</taxon>
    </lineage>
</organism>
<name>A0AAU9DQK6_9LACO</name>
<reference evidence="1 2" key="1">
    <citation type="journal article" date="2023" name="Microbiol. Spectr.">
        <title>Symbiosis of Carpenter Bees with Uncharacterized Lactic Acid Bacteria Showing NAD Auxotrophy.</title>
        <authorList>
            <person name="Kawasaki S."/>
            <person name="Ozawa K."/>
            <person name="Mori T."/>
            <person name="Yamamoto A."/>
            <person name="Ito M."/>
            <person name="Ohkuma M."/>
            <person name="Sakamoto M."/>
            <person name="Matsutani M."/>
        </authorList>
    </citation>
    <scope>NUCLEOTIDE SEQUENCE [LARGE SCALE GENOMIC DNA]</scope>
    <source>
        <strain evidence="1 2">KimC2</strain>
    </source>
</reference>
<protein>
    <recommendedName>
        <fullName evidence="3">Transcriptional regulator</fullName>
    </recommendedName>
</protein>
<dbReference type="AlphaFoldDB" id="A0AAU9DQK6"/>
<evidence type="ECO:0008006" key="3">
    <source>
        <dbReference type="Google" id="ProtNLM"/>
    </source>
</evidence>
<evidence type="ECO:0000313" key="2">
    <source>
        <dbReference type="Proteomes" id="UP001321804"/>
    </source>
</evidence>
<proteinExistence type="predicted"/>
<dbReference type="EMBL" id="AP026801">
    <property type="protein sequence ID" value="BDR55878.1"/>
    <property type="molecule type" value="Genomic_DNA"/>
</dbReference>
<dbReference type="KEGG" id="xak:KIMC2_04400"/>
<keyword evidence="2" id="KW-1185">Reference proteome</keyword>